<dbReference type="OrthoDB" id="2309723at2759"/>
<dbReference type="InterPro" id="IPR040079">
    <property type="entry name" value="Glutathione_S-Trfase"/>
</dbReference>
<dbReference type="PROSITE" id="PS50405">
    <property type="entry name" value="GST_CTER"/>
    <property type="match status" value="1"/>
</dbReference>
<evidence type="ECO:0000313" key="6">
    <source>
        <dbReference type="Proteomes" id="UP000033710"/>
    </source>
</evidence>
<evidence type="ECO:0000313" key="5">
    <source>
        <dbReference type="EMBL" id="KJR84926.1"/>
    </source>
</evidence>
<evidence type="ECO:0000256" key="2">
    <source>
        <dbReference type="RuleBase" id="RU003494"/>
    </source>
</evidence>
<evidence type="ECO:0000259" key="3">
    <source>
        <dbReference type="PROSITE" id="PS50404"/>
    </source>
</evidence>
<dbReference type="CDD" id="cd03057">
    <property type="entry name" value="GST_N_Beta"/>
    <property type="match status" value="1"/>
</dbReference>
<dbReference type="InterPro" id="IPR010987">
    <property type="entry name" value="Glutathione-S-Trfase_C-like"/>
</dbReference>
<reference evidence="5 6" key="2">
    <citation type="journal article" date="2015" name="Eukaryot. Cell">
        <title>Asexual propagation of a virulent clone complex in a human and feline outbreak of sporotrichosis.</title>
        <authorList>
            <person name="Teixeira Mde M."/>
            <person name="Rodrigues A.M."/>
            <person name="Tsui C.K."/>
            <person name="de Almeida L.G."/>
            <person name="Van Diepeningen A.D."/>
            <person name="van den Ende B.G."/>
            <person name="Fernandes G.F."/>
            <person name="Kano R."/>
            <person name="Hamelin R.C."/>
            <person name="Lopes-Bezerra L.M."/>
            <person name="Vasconcelos A.T."/>
            <person name="de Hoog S."/>
            <person name="de Camargo Z.P."/>
            <person name="Felipe M.S."/>
        </authorList>
    </citation>
    <scope>NUCLEOTIDE SEQUENCE [LARGE SCALE GENOMIC DNA]</scope>
    <source>
        <strain evidence="5 6">1099-18</strain>
    </source>
</reference>
<keyword evidence="5" id="KW-0808">Transferase</keyword>
<dbReference type="RefSeq" id="XP_016587602.1">
    <property type="nucleotide sequence ID" value="XM_016736379.1"/>
</dbReference>
<sequence>MVPSLTLYHSPQACSMVVNSLLGDLGLPYKLVNMRMGANGFESADGTVNHEQYLKIHHLGYVPCLLVDGVSITEMPAILTYIANLVPEKRLLGDNLIEQSLVLGWAAWLSGSLHGRGFGALFRPARFTNNESHYSEIKAKGLSYVKECYNLIDKRLKGRDFPVGNHETIVDFNLIVFYFWGLEQNIDMAQAYPEYDKLFARMSKKAAVSKIDKFSRTALVFVPDE</sequence>
<dbReference type="EMBL" id="AXCR01000007">
    <property type="protein sequence ID" value="KJR84926.1"/>
    <property type="molecule type" value="Genomic_DNA"/>
</dbReference>
<dbReference type="GO" id="GO:0016740">
    <property type="term" value="F:transferase activity"/>
    <property type="evidence" value="ECO:0007669"/>
    <property type="project" value="UniProtKB-KW"/>
</dbReference>
<dbReference type="Proteomes" id="UP000033710">
    <property type="component" value="Unassembled WGS sequence"/>
</dbReference>
<feature type="domain" description="GST C-terminal" evidence="4">
    <location>
        <begin position="95"/>
        <end position="221"/>
    </location>
</feature>
<proteinExistence type="inferred from homology"/>
<dbReference type="InterPro" id="IPR036249">
    <property type="entry name" value="Thioredoxin-like_sf"/>
</dbReference>
<dbReference type="SFLD" id="SFLDG00358">
    <property type="entry name" value="Main_(cytGST)"/>
    <property type="match status" value="1"/>
</dbReference>
<evidence type="ECO:0000256" key="1">
    <source>
        <dbReference type="ARBA" id="ARBA00007409"/>
    </source>
</evidence>
<dbReference type="InterPro" id="IPR036282">
    <property type="entry name" value="Glutathione-S-Trfase_C_sf"/>
</dbReference>
<organism evidence="5 6">
    <name type="scientific">Sporothrix schenckii 1099-18</name>
    <dbReference type="NCBI Taxonomy" id="1397361"/>
    <lineage>
        <taxon>Eukaryota</taxon>
        <taxon>Fungi</taxon>
        <taxon>Dikarya</taxon>
        <taxon>Ascomycota</taxon>
        <taxon>Pezizomycotina</taxon>
        <taxon>Sordariomycetes</taxon>
        <taxon>Sordariomycetidae</taxon>
        <taxon>Ophiostomatales</taxon>
        <taxon>Ophiostomataceae</taxon>
        <taxon>Sporothrix</taxon>
    </lineage>
</organism>
<dbReference type="KEGG" id="ssck:SPSK_09809"/>
<name>A0A0F2M9T4_SPOSC</name>
<comment type="caution">
    <text evidence="5">The sequence shown here is derived from an EMBL/GenBank/DDBJ whole genome shotgun (WGS) entry which is preliminary data.</text>
</comment>
<dbReference type="AlphaFoldDB" id="A0A0F2M9T4"/>
<dbReference type="Gene3D" id="3.40.30.10">
    <property type="entry name" value="Glutaredoxin"/>
    <property type="match status" value="1"/>
</dbReference>
<protein>
    <submittedName>
        <fullName evidence="5">Glutathione S-transferase</fullName>
    </submittedName>
</protein>
<dbReference type="Pfam" id="PF00043">
    <property type="entry name" value="GST_C"/>
    <property type="match status" value="1"/>
</dbReference>
<dbReference type="InterPro" id="IPR004046">
    <property type="entry name" value="GST_C"/>
</dbReference>
<gene>
    <name evidence="5" type="ORF">SPSK_09809</name>
</gene>
<dbReference type="PANTHER" id="PTHR44051">
    <property type="entry name" value="GLUTATHIONE S-TRANSFERASE-RELATED"/>
    <property type="match status" value="1"/>
</dbReference>
<evidence type="ECO:0000259" key="4">
    <source>
        <dbReference type="PROSITE" id="PS50405"/>
    </source>
</evidence>
<accession>A0A0F2M9T4</accession>
<dbReference type="SUPFAM" id="SSF47616">
    <property type="entry name" value="GST C-terminal domain-like"/>
    <property type="match status" value="1"/>
</dbReference>
<dbReference type="SUPFAM" id="SSF52833">
    <property type="entry name" value="Thioredoxin-like"/>
    <property type="match status" value="1"/>
</dbReference>
<dbReference type="InterPro" id="IPR004045">
    <property type="entry name" value="Glutathione_S-Trfase_N"/>
</dbReference>
<dbReference type="VEuPathDB" id="FungiDB:SPSK_09809"/>
<dbReference type="GeneID" id="27671656"/>
<dbReference type="SFLD" id="SFLDS00019">
    <property type="entry name" value="Glutathione_Transferase_(cytos"/>
    <property type="match status" value="1"/>
</dbReference>
<dbReference type="Gene3D" id="1.20.1050.10">
    <property type="match status" value="1"/>
</dbReference>
<dbReference type="PANTHER" id="PTHR44051:SF8">
    <property type="entry name" value="GLUTATHIONE S-TRANSFERASE GSTA"/>
    <property type="match status" value="1"/>
</dbReference>
<reference evidence="5 6" key="1">
    <citation type="journal article" date="2014" name="BMC Genomics">
        <title>Comparative genomics of the major fungal agents of human and animal Sporotrichosis: Sporothrix schenckii and Sporothrix brasiliensis.</title>
        <authorList>
            <person name="Teixeira M.M."/>
            <person name="de Almeida L.G."/>
            <person name="Kubitschek-Barreira P."/>
            <person name="Alves F.L."/>
            <person name="Kioshima E.S."/>
            <person name="Abadio A.K."/>
            <person name="Fernandes L."/>
            <person name="Derengowski L.S."/>
            <person name="Ferreira K.S."/>
            <person name="Souza R.C."/>
            <person name="Ruiz J.C."/>
            <person name="de Andrade N.C."/>
            <person name="Paes H.C."/>
            <person name="Nicola A.M."/>
            <person name="Albuquerque P."/>
            <person name="Gerber A.L."/>
            <person name="Martins V.P."/>
            <person name="Peconick L.D."/>
            <person name="Neto A.V."/>
            <person name="Chaucanez C.B."/>
            <person name="Silva P.A."/>
            <person name="Cunha O.L."/>
            <person name="de Oliveira F.F."/>
            <person name="dos Santos T.C."/>
            <person name="Barros A.L."/>
            <person name="Soares M.A."/>
            <person name="de Oliveira L.M."/>
            <person name="Marini M.M."/>
            <person name="Villalobos-Duno H."/>
            <person name="Cunha M.M."/>
            <person name="de Hoog S."/>
            <person name="da Silveira J.F."/>
            <person name="Henrissat B."/>
            <person name="Nino-Vega G.A."/>
            <person name="Cisalpino P.S."/>
            <person name="Mora-Montes H.M."/>
            <person name="Almeida S.R."/>
            <person name="Stajich J.E."/>
            <person name="Lopes-Bezerra L.M."/>
            <person name="Vasconcelos A.T."/>
            <person name="Felipe M.S."/>
        </authorList>
    </citation>
    <scope>NUCLEOTIDE SEQUENCE [LARGE SCALE GENOMIC DNA]</scope>
    <source>
        <strain evidence="5 6">1099-18</strain>
    </source>
</reference>
<comment type="similarity">
    <text evidence="1 2">Belongs to the GST superfamily.</text>
</comment>
<dbReference type="PROSITE" id="PS50404">
    <property type="entry name" value="GST_NTER"/>
    <property type="match status" value="1"/>
</dbReference>
<dbReference type="Pfam" id="PF02798">
    <property type="entry name" value="GST_N"/>
    <property type="match status" value="1"/>
</dbReference>
<feature type="domain" description="GST N-terminal" evidence="3">
    <location>
        <begin position="2"/>
        <end position="90"/>
    </location>
</feature>